<dbReference type="EMBL" id="QEQK01000006">
    <property type="protein sequence ID" value="PWN56275.1"/>
    <property type="molecule type" value="Genomic_DNA"/>
</dbReference>
<evidence type="ECO:0000259" key="3">
    <source>
        <dbReference type="SMART" id="SM00822"/>
    </source>
</evidence>
<dbReference type="SUPFAM" id="SSF51735">
    <property type="entry name" value="NAD(P)-binding Rossmann-fold domains"/>
    <property type="match status" value="1"/>
</dbReference>
<comment type="caution">
    <text evidence="4">The sequence shown here is derived from an EMBL/GenBank/DDBJ whole genome shotgun (WGS) entry which is preliminary data.</text>
</comment>
<feature type="domain" description="Ketoreductase" evidence="3">
    <location>
        <begin position="3"/>
        <end position="180"/>
    </location>
</feature>
<proteinExistence type="inferred from homology"/>
<dbReference type="CDD" id="cd05325">
    <property type="entry name" value="carb_red_sniffer_like_SDR_c"/>
    <property type="match status" value="1"/>
</dbReference>
<evidence type="ECO:0000313" key="4">
    <source>
        <dbReference type="EMBL" id="PWN56275.1"/>
    </source>
</evidence>
<dbReference type="SMART" id="SM00822">
    <property type="entry name" value="PKS_KR"/>
    <property type="match status" value="1"/>
</dbReference>
<dbReference type="PRINTS" id="PR00080">
    <property type="entry name" value="SDRFAMILY"/>
</dbReference>
<dbReference type="OrthoDB" id="5786478at2"/>
<organism evidence="4 5">
    <name type="scientific">Abyssibacter profundi</name>
    <dbReference type="NCBI Taxonomy" id="2182787"/>
    <lineage>
        <taxon>Bacteria</taxon>
        <taxon>Pseudomonadati</taxon>
        <taxon>Pseudomonadota</taxon>
        <taxon>Gammaproteobacteria</taxon>
        <taxon>Chromatiales</taxon>
        <taxon>Oceanococcaceae</taxon>
        <taxon>Abyssibacter</taxon>
    </lineage>
</organism>
<dbReference type="PANTHER" id="PTHR45458:SF1">
    <property type="entry name" value="SHORT CHAIN DEHYDROGENASE"/>
    <property type="match status" value="1"/>
</dbReference>
<dbReference type="InterPro" id="IPR002347">
    <property type="entry name" value="SDR_fam"/>
</dbReference>
<sequence>MSLTVVITGANRGIGLELARQYAADGAQVIAVVRCPSEPLQALGVSIVDGIDVGQDVAVEQLGQQAATLPPIDVLINNAGILNSESLPAPDFDRMRQQFEVNALGPLRVTTALRPQLAAGSKVVLITSRMGSITDNSSGGMYGYRSSKAALNAIGASLAQDLRGDGIAVGLLHPGYVRTDMTGHQGQVSPAQAAQGLRARIEALDIDTTGQFLHANGESLPW</sequence>
<comment type="similarity">
    <text evidence="1 2">Belongs to the short-chain dehydrogenases/reductases (SDR) family.</text>
</comment>
<reference evidence="4 5" key="1">
    <citation type="submission" date="2018-05" db="EMBL/GenBank/DDBJ databases">
        <title>Abyssibacter profundi OUC007T gen. nov., sp. nov, a marine bacterium isolated from seawater of the Mariana Trench.</title>
        <authorList>
            <person name="Zhou S."/>
        </authorList>
    </citation>
    <scope>NUCLEOTIDE SEQUENCE [LARGE SCALE GENOMIC DNA]</scope>
    <source>
        <strain evidence="4 5">OUC007</strain>
    </source>
</reference>
<keyword evidence="5" id="KW-1185">Reference proteome</keyword>
<name>A0A363ULH1_9GAMM</name>
<accession>A0A363ULH1</accession>
<dbReference type="AlphaFoldDB" id="A0A363ULH1"/>
<dbReference type="InterPro" id="IPR057326">
    <property type="entry name" value="KR_dom"/>
</dbReference>
<dbReference type="InterPro" id="IPR036291">
    <property type="entry name" value="NAD(P)-bd_dom_sf"/>
</dbReference>
<gene>
    <name evidence="4" type="ORF">DEH80_08400</name>
</gene>
<dbReference type="PRINTS" id="PR00081">
    <property type="entry name" value="GDHRDH"/>
</dbReference>
<dbReference type="GO" id="GO:0016616">
    <property type="term" value="F:oxidoreductase activity, acting on the CH-OH group of donors, NAD or NADP as acceptor"/>
    <property type="evidence" value="ECO:0007669"/>
    <property type="project" value="TreeGrafter"/>
</dbReference>
<protein>
    <submittedName>
        <fullName evidence="4">Short-chain dehydrogenase</fullName>
    </submittedName>
</protein>
<dbReference type="RefSeq" id="WP_109720046.1">
    <property type="nucleotide sequence ID" value="NZ_QEQK01000006.1"/>
</dbReference>
<evidence type="ECO:0000256" key="2">
    <source>
        <dbReference type="RuleBase" id="RU000363"/>
    </source>
</evidence>
<evidence type="ECO:0000256" key="1">
    <source>
        <dbReference type="ARBA" id="ARBA00006484"/>
    </source>
</evidence>
<dbReference type="InterPro" id="IPR052184">
    <property type="entry name" value="SDR_enzymes"/>
</dbReference>
<dbReference type="Proteomes" id="UP000251800">
    <property type="component" value="Unassembled WGS sequence"/>
</dbReference>
<dbReference type="Pfam" id="PF00106">
    <property type="entry name" value="adh_short"/>
    <property type="match status" value="1"/>
</dbReference>
<dbReference type="Gene3D" id="3.40.50.720">
    <property type="entry name" value="NAD(P)-binding Rossmann-like Domain"/>
    <property type="match status" value="1"/>
</dbReference>
<dbReference type="PANTHER" id="PTHR45458">
    <property type="entry name" value="SHORT-CHAIN DEHYDROGENASE/REDUCTASE SDR"/>
    <property type="match status" value="1"/>
</dbReference>
<evidence type="ECO:0000313" key="5">
    <source>
        <dbReference type="Proteomes" id="UP000251800"/>
    </source>
</evidence>